<evidence type="ECO:0000256" key="2">
    <source>
        <dbReference type="RuleBase" id="RU367048"/>
    </source>
</evidence>
<protein>
    <recommendedName>
        <fullName evidence="2">Vacuolar fusion protein MON1 homolog</fullName>
    </recommendedName>
</protein>
<evidence type="ECO:0000259" key="4">
    <source>
        <dbReference type="Pfam" id="PF19036"/>
    </source>
</evidence>
<evidence type="ECO:0000256" key="1">
    <source>
        <dbReference type="ARBA" id="ARBA00008968"/>
    </source>
</evidence>
<evidence type="ECO:0000259" key="6">
    <source>
        <dbReference type="Pfam" id="PF19038"/>
    </source>
</evidence>
<dbReference type="InterPro" id="IPR043971">
    <property type="entry name" value="FUZ/MON1/HPS1_longin_2"/>
</dbReference>
<accession>A0AAE0W4H7</accession>
<sequence length="543" mass="61794">MAETREAEQSQISDPDGEELMEKNAPGDSKNSMLIASDSFENIDIDCVEEFEIKKHKGGLIHQIVKQTSKEEQDEVAKENDDQNSAKSDLSIGEDSSEDQGEIFETKDIAEALDETLNPGNGPISSHITDEDVNSPEWRSQRKHIFIFSDSGKPVYSRYGNEDKLVTLFGVMQALVSFIQVSGDVIRSIIAGEHRFVFLIREHLILVGVSNGTDSTQQVLMQLTYLYNQVLSVLTSTSLQKIYKQRRNYDLRRQLSGAEKFLDSLLNMMETEPGFLLGAVRCLPLESTVRDMIAQSIVQHAKVKDLVFTLMIANSQLVTLVRMKKYYLHPMDLHIIINLINAAESFKAAESWTPICLPKFDSSGFLQAHISYLDEDCQTCLILLTVDRESFFTLSECKNRIQERLVKYNGLQAISDSLRKNSYSIQDCKISDLRHFLYKSKSTAQYTSPELEAPYLTQPEQERLFGLYQFLHQRIHSLSRPLKILYHVGPYETLLGWVTQGFELYAVFGPLVTKPLAINAINKLLAYIKREENRLFILNSVTF</sequence>
<dbReference type="AlphaFoldDB" id="A0AAE0W4H7"/>
<dbReference type="InterPro" id="IPR043970">
    <property type="entry name" value="FUZ/MON1/HPS1_longin_3"/>
</dbReference>
<dbReference type="EMBL" id="JAEAOA010001004">
    <property type="protein sequence ID" value="KAK3601753.1"/>
    <property type="molecule type" value="Genomic_DNA"/>
</dbReference>
<feature type="domain" description="FUZ/MON1/HPS1 third Longin" evidence="6">
    <location>
        <begin position="432"/>
        <end position="532"/>
    </location>
</feature>
<dbReference type="PRINTS" id="PR01546">
    <property type="entry name" value="YEAST73DUF"/>
</dbReference>
<dbReference type="GO" id="GO:0006623">
    <property type="term" value="P:protein targeting to vacuole"/>
    <property type="evidence" value="ECO:0007669"/>
    <property type="project" value="UniProtKB-UniRule"/>
</dbReference>
<organism evidence="7 8">
    <name type="scientific">Potamilus streckersoni</name>
    <dbReference type="NCBI Taxonomy" id="2493646"/>
    <lineage>
        <taxon>Eukaryota</taxon>
        <taxon>Metazoa</taxon>
        <taxon>Spiralia</taxon>
        <taxon>Lophotrochozoa</taxon>
        <taxon>Mollusca</taxon>
        <taxon>Bivalvia</taxon>
        <taxon>Autobranchia</taxon>
        <taxon>Heteroconchia</taxon>
        <taxon>Palaeoheterodonta</taxon>
        <taxon>Unionida</taxon>
        <taxon>Unionoidea</taxon>
        <taxon>Unionidae</taxon>
        <taxon>Ambleminae</taxon>
        <taxon>Lampsilini</taxon>
        <taxon>Potamilus</taxon>
    </lineage>
</organism>
<feature type="domain" description="FUZ/MON1/HPS1 first Longin" evidence="4">
    <location>
        <begin position="143"/>
        <end position="265"/>
    </location>
</feature>
<proteinExistence type="inferred from homology"/>
<evidence type="ECO:0000256" key="3">
    <source>
        <dbReference type="SAM" id="MobiDB-lite"/>
    </source>
</evidence>
<feature type="region of interest" description="Disordered" evidence="3">
    <location>
        <begin position="1"/>
        <end position="33"/>
    </location>
</feature>
<dbReference type="Pfam" id="PF19038">
    <property type="entry name" value="Fuz_longin_3"/>
    <property type="match status" value="1"/>
</dbReference>
<gene>
    <name evidence="7" type="ORF">CHS0354_016116</name>
</gene>
<name>A0AAE0W4H7_9BIVA</name>
<evidence type="ECO:0000313" key="8">
    <source>
        <dbReference type="Proteomes" id="UP001195483"/>
    </source>
</evidence>
<dbReference type="Pfam" id="PF19037">
    <property type="entry name" value="Fuz_longin_2"/>
    <property type="match status" value="1"/>
</dbReference>
<dbReference type="PANTHER" id="PTHR13027">
    <property type="entry name" value="SAND PROTEIN-RELATED"/>
    <property type="match status" value="1"/>
</dbReference>
<dbReference type="Proteomes" id="UP001195483">
    <property type="component" value="Unassembled WGS sequence"/>
</dbReference>
<feature type="region of interest" description="Disordered" evidence="3">
    <location>
        <begin position="66"/>
        <end position="100"/>
    </location>
</feature>
<evidence type="ECO:0000313" key="7">
    <source>
        <dbReference type="EMBL" id="KAK3601753.1"/>
    </source>
</evidence>
<dbReference type="GO" id="GO:0016192">
    <property type="term" value="P:vesicle-mediated transport"/>
    <property type="evidence" value="ECO:0007669"/>
    <property type="project" value="InterPro"/>
</dbReference>
<evidence type="ECO:0000259" key="5">
    <source>
        <dbReference type="Pfam" id="PF19037"/>
    </source>
</evidence>
<dbReference type="GO" id="GO:0035658">
    <property type="term" value="C:Mon1-Ccz1 complex"/>
    <property type="evidence" value="ECO:0007669"/>
    <property type="project" value="TreeGrafter"/>
</dbReference>
<feature type="compositionally biased region" description="Basic and acidic residues" evidence="3">
    <location>
        <begin position="68"/>
        <end position="81"/>
    </location>
</feature>
<reference evidence="7" key="2">
    <citation type="journal article" date="2021" name="Genome Biol. Evol.">
        <title>Developing a high-quality reference genome for a parasitic bivalve with doubly uniparental inheritance (Bivalvia: Unionida).</title>
        <authorList>
            <person name="Smith C.H."/>
        </authorList>
    </citation>
    <scope>NUCLEOTIDE SEQUENCE</scope>
    <source>
        <strain evidence="7">CHS0354</strain>
        <tissue evidence="7">Mantle</tissue>
    </source>
</reference>
<comment type="similarity">
    <text evidence="1 2">Belongs to the MON1/SAND family.</text>
</comment>
<dbReference type="InterPro" id="IPR004353">
    <property type="entry name" value="Mon1"/>
</dbReference>
<dbReference type="Pfam" id="PF19036">
    <property type="entry name" value="Fuz_longin_1"/>
    <property type="match status" value="1"/>
</dbReference>
<dbReference type="InterPro" id="IPR043972">
    <property type="entry name" value="FUZ/MON1/HPS1_longin_1"/>
</dbReference>
<reference evidence="7" key="1">
    <citation type="journal article" date="2021" name="Genome Biol. Evol.">
        <title>A High-Quality Reference Genome for a Parasitic Bivalve with Doubly Uniparental Inheritance (Bivalvia: Unionida).</title>
        <authorList>
            <person name="Smith C.H."/>
        </authorList>
    </citation>
    <scope>NUCLEOTIDE SEQUENCE</scope>
    <source>
        <strain evidence="7">CHS0354</strain>
    </source>
</reference>
<reference evidence="7" key="3">
    <citation type="submission" date="2023-05" db="EMBL/GenBank/DDBJ databases">
        <authorList>
            <person name="Smith C.H."/>
        </authorList>
    </citation>
    <scope>NUCLEOTIDE SEQUENCE</scope>
    <source>
        <strain evidence="7">CHS0354</strain>
        <tissue evidence="7">Mantle</tissue>
    </source>
</reference>
<feature type="domain" description="FUZ/MON1/HPS1 second Longin" evidence="5">
    <location>
        <begin position="304"/>
        <end position="401"/>
    </location>
</feature>
<comment type="function">
    <text evidence="2">Plays an important role in membrane trafficking through the secretory apparatus.</text>
</comment>
<dbReference type="PANTHER" id="PTHR13027:SF7">
    <property type="entry name" value="VACUOLAR FUSION PROTEIN MON1 HOMOLOG"/>
    <property type="match status" value="1"/>
</dbReference>
<keyword evidence="8" id="KW-1185">Reference proteome</keyword>
<comment type="caution">
    <text evidence="7">The sequence shown here is derived from an EMBL/GenBank/DDBJ whole genome shotgun (WGS) entry which is preliminary data.</text>
</comment>